<name>A0A151NM89_ALLMI</name>
<reference evidence="1 2" key="1">
    <citation type="journal article" date="2012" name="Genome Biol.">
        <title>Sequencing three crocodilian genomes to illuminate the evolution of archosaurs and amniotes.</title>
        <authorList>
            <person name="St John J.A."/>
            <person name="Braun E.L."/>
            <person name="Isberg S.R."/>
            <person name="Miles L.G."/>
            <person name="Chong A.Y."/>
            <person name="Gongora J."/>
            <person name="Dalzell P."/>
            <person name="Moran C."/>
            <person name="Bed'hom B."/>
            <person name="Abzhanov A."/>
            <person name="Burgess S.C."/>
            <person name="Cooksey A.M."/>
            <person name="Castoe T.A."/>
            <person name="Crawford N.G."/>
            <person name="Densmore L.D."/>
            <person name="Drew J.C."/>
            <person name="Edwards S.V."/>
            <person name="Faircloth B.C."/>
            <person name="Fujita M.K."/>
            <person name="Greenwold M.J."/>
            <person name="Hoffmann F.G."/>
            <person name="Howard J.M."/>
            <person name="Iguchi T."/>
            <person name="Janes D.E."/>
            <person name="Khan S.Y."/>
            <person name="Kohno S."/>
            <person name="de Koning A.J."/>
            <person name="Lance S.L."/>
            <person name="McCarthy F.M."/>
            <person name="McCormack J.E."/>
            <person name="Merchant M.E."/>
            <person name="Peterson D.G."/>
            <person name="Pollock D.D."/>
            <person name="Pourmand N."/>
            <person name="Raney B.J."/>
            <person name="Roessler K.A."/>
            <person name="Sanford J.R."/>
            <person name="Sawyer R.H."/>
            <person name="Schmidt C.J."/>
            <person name="Triplett E.W."/>
            <person name="Tuberville T.D."/>
            <person name="Venegas-Anaya M."/>
            <person name="Howard J.T."/>
            <person name="Jarvis E.D."/>
            <person name="Guillette L.J.Jr."/>
            <person name="Glenn T.C."/>
            <person name="Green R.E."/>
            <person name="Ray D.A."/>
        </authorList>
    </citation>
    <scope>NUCLEOTIDE SEQUENCE [LARGE SCALE GENOMIC DNA]</scope>
    <source>
        <strain evidence="1">KSC_2009_1</strain>
    </source>
</reference>
<dbReference type="Proteomes" id="UP000050525">
    <property type="component" value="Unassembled WGS sequence"/>
</dbReference>
<organism evidence="1 2">
    <name type="scientific">Alligator mississippiensis</name>
    <name type="common">American alligator</name>
    <dbReference type="NCBI Taxonomy" id="8496"/>
    <lineage>
        <taxon>Eukaryota</taxon>
        <taxon>Metazoa</taxon>
        <taxon>Chordata</taxon>
        <taxon>Craniata</taxon>
        <taxon>Vertebrata</taxon>
        <taxon>Euteleostomi</taxon>
        <taxon>Archelosauria</taxon>
        <taxon>Archosauria</taxon>
        <taxon>Crocodylia</taxon>
        <taxon>Alligatoridae</taxon>
        <taxon>Alligatorinae</taxon>
        <taxon>Alligator</taxon>
    </lineage>
</organism>
<evidence type="ECO:0000313" key="2">
    <source>
        <dbReference type="Proteomes" id="UP000050525"/>
    </source>
</evidence>
<comment type="caution">
    <text evidence="1">The sequence shown here is derived from an EMBL/GenBank/DDBJ whole genome shotgun (WGS) entry which is preliminary data.</text>
</comment>
<sequence>MCAPLVLSIVVQPGLSQMTKHMLLRSHPFYELWRGVRARGDELHLLEKEAFDYNESQTSCAWDLPT</sequence>
<proteinExistence type="predicted"/>
<keyword evidence="2" id="KW-1185">Reference proteome</keyword>
<gene>
    <name evidence="1" type="ORF">Y1Q_0010359</name>
</gene>
<accession>A0A151NM89</accession>
<evidence type="ECO:0000313" key="1">
    <source>
        <dbReference type="EMBL" id="KYO37927.1"/>
    </source>
</evidence>
<dbReference type="EMBL" id="AKHW03002566">
    <property type="protein sequence ID" value="KYO37927.1"/>
    <property type="molecule type" value="Genomic_DNA"/>
</dbReference>
<dbReference type="AlphaFoldDB" id="A0A151NM89"/>
<protein>
    <submittedName>
        <fullName evidence="1">Uncharacterized protein</fullName>
    </submittedName>
</protein>